<evidence type="ECO:0000313" key="4">
    <source>
        <dbReference type="EMBL" id="KAK6623914.1"/>
    </source>
</evidence>
<evidence type="ECO:0000256" key="1">
    <source>
        <dbReference type="SAM" id="MobiDB-lite"/>
    </source>
</evidence>
<feature type="transmembrane region" description="Helical" evidence="2">
    <location>
        <begin position="54"/>
        <end position="75"/>
    </location>
</feature>
<feature type="compositionally biased region" description="Basic and acidic residues" evidence="1">
    <location>
        <begin position="847"/>
        <end position="859"/>
    </location>
</feature>
<keyword evidence="3" id="KW-0732">Signal</keyword>
<dbReference type="EMBL" id="JAWJWF010000046">
    <property type="protein sequence ID" value="KAK6623914.1"/>
    <property type="molecule type" value="Genomic_DNA"/>
</dbReference>
<feature type="compositionally biased region" description="Basic and acidic residues" evidence="1">
    <location>
        <begin position="397"/>
        <end position="411"/>
    </location>
</feature>
<feature type="region of interest" description="Disordered" evidence="1">
    <location>
        <begin position="601"/>
        <end position="654"/>
    </location>
</feature>
<gene>
    <name evidence="4" type="ORF">RUM44_010770</name>
</gene>
<feature type="compositionally biased region" description="Basic and acidic residues" evidence="1">
    <location>
        <begin position="421"/>
        <end position="443"/>
    </location>
</feature>
<feature type="compositionally biased region" description="Basic and acidic residues" evidence="1">
    <location>
        <begin position="619"/>
        <end position="644"/>
    </location>
</feature>
<keyword evidence="2" id="KW-0812">Transmembrane</keyword>
<proteinExistence type="predicted"/>
<organism evidence="4 5">
    <name type="scientific">Polyplax serrata</name>
    <name type="common">Common mouse louse</name>
    <dbReference type="NCBI Taxonomy" id="468196"/>
    <lineage>
        <taxon>Eukaryota</taxon>
        <taxon>Metazoa</taxon>
        <taxon>Ecdysozoa</taxon>
        <taxon>Arthropoda</taxon>
        <taxon>Hexapoda</taxon>
        <taxon>Insecta</taxon>
        <taxon>Pterygota</taxon>
        <taxon>Neoptera</taxon>
        <taxon>Paraneoptera</taxon>
        <taxon>Psocodea</taxon>
        <taxon>Troctomorpha</taxon>
        <taxon>Phthiraptera</taxon>
        <taxon>Anoplura</taxon>
        <taxon>Polyplacidae</taxon>
        <taxon>Polyplax</taxon>
    </lineage>
</organism>
<sequence>MRKSFAIFVLLLGAVFCMIYKRVTDDEANKLFYFLQKFSREWPLLNNVTWEENGAIFADITYGSYIIIVIGLIIGQCSGELQRCRKLENFFLLVGALLFIAAGSLELAALESVEERLVDNAAILGVVSLLTGFLFLIDLLTAKKRRKKEKIRFIQKSTLSKPTQTEEKKPNDMMNVASDLNGNLQTAIVPKDHEGTRIPKNAVKLLPSSPDISDYILSPEKHANSQYIGPVGYYMEPPAIDGEDLKTHEGRIRSTESFLRSEKGLYPKLRKSPEHDRPNNHYFIPTGYVLVPADRFLAQSPTKSDSGIGESYTPPGYAQIVPGTKGKPKKDSENYVIIPLDQDYRAKDHSRNVKHSDDVPDKNTTHSEFFYVDDRGTSPHSLRLAYKVNSSDASDFEEGRPEDRYKYDGKQTRSAPKNVGRHQEIDGDKYVVHSEDSSDEQKPNGEYSRPSSRFSHRSKEWHQKHRGKINDAYADEKDHFPFSGRGTPYQSSTTISSQEKPKSILRFDYGRSSKRENGLHFPKDVQYNSLDGQKIAEDLRTLKEITKSDLNLSRDFERSYQVNEKVKRDNLRVSALRLDSDDDEKDRRVSEREEQYFGLKDLKQSHRERKFQPMVSIKQRIEDAGKISKEIAERQRKKYTERSENQTTKETQDYNDLIDERFYFLDEEDKRKKKNTLERQEQESSGNIAGPDRSRVAVYGKDNHKAVDKQKSDSDDTNYTQSTDEEIRLRVGTPGSASYKSEALVWVDNARGTPAESSTPISPASPGYVLYTAQNWPESPSPQDRFNFNAKEAQQLSIKQPSKTQVLERLRSDFSSLDENLNSQKSRLLDFVEPDKSAGARSKGLLVRKDEQPPKKPLTEFRSKPVAITGSTSTWKKWLQPKPKLILTKSSPN</sequence>
<feature type="chain" id="PRO_5045947934" evidence="3">
    <location>
        <begin position="18"/>
        <end position="893"/>
    </location>
</feature>
<feature type="compositionally biased region" description="Basic and acidic residues" evidence="1">
    <location>
        <begin position="701"/>
        <end position="714"/>
    </location>
</feature>
<feature type="compositionally biased region" description="Polar residues" evidence="1">
    <location>
        <begin position="488"/>
        <end position="498"/>
    </location>
</feature>
<reference evidence="4 5" key="1">
    <citation type="submission" date="2023-09" db="EMBL/GenBank/DDBJ databases">
        <title>Genomes of two closely related lineages of the louse Polyplax serrata with different host specificities.</title>
        <authorList>
            <person name="Martinu J."/>
            <person name="Tarabai H."/>
            <person name="Stefka J."/>
            <person name="Hypsa V."/>
        </authorList>
    </citation>
    <scope>NUCLEOTIDE SEQUENCE [LARGE SCALE GENOMIC DNA]</scope>
    <source>
        <strain evidence="4">98ZLc_SE</strain>
    </source>
</reference>
<feature type="region of interest" description="Disordered" evidence="1">
    <location>
        <begin position="390"/>
        <end position="503"/>
    </location>
</feature>
<feature type="region of interest" description="Disordered" evidence="1">
    <location>
        <begin position="832"/>
        <end position="859"/>
    </location>
</feature>
<feature type="transmembrane region" description="Helical" evidence="2">
    <location>
        <begin position="87"/>
        <end position="109"/>
    </location>
</feature>
<feature type="region of interest" description="Disordered" evidence="1">
    <location>
        <begin position="669"/>
        <end position="734"/>
    </location>
</feature>
<feature type="region of interest" description="Disordered" evidence="1">
    <location>
        <begin position="301"/>
        <end position="332"/>
    </location>
</feature>
<dbReference type="Proteomes" id="UP001359485">
    <property type="component" value="Unassembled WGS sequence"/>
</dbReference>
<accession>A0ABR1APP3</accession>
<feature type="compositionally biased region" description="Basic and acidic residues" evidence="1">
    <location>
        <begin position="669"/>
        <end position="682"/>
    </location>
</feature>
<keyword evidence="2" id="KW-1133">Transmembrane helix</keyword>
<feature type="signal peptide" evidence="3">
    <location>
        <begin position="1"/>
        <end position="17"/>
    </location>
</feature>
<feature type="transmembrane region" description="Helical" evidence="2">
    <location>
        <begin position="121"/>
        <end position="142"/>
    </location>
</feature>
<evidence type="ECO:0000256" key="2">
    <source>
        <dbReference type="SAM" id="Phobius"/>
    </source>
</evidence>
<keyword evidence="5" id="KW-1185">Reference proteome</keyword>
<keyword evidence="2" id="KW-0472">Membrane</keyword>
<evidence type="ECO:0000256" key="3">
    <source>
        <dbReference type="SAM" id="SignalP"/>
    </source>
</evidence>
<comment type="caution">
    <text evidence="4">The sequence shown here is derived from an EMBL/GenBank/DDBJ whole genome shotgun (WGS) entry which is preliminary data.</text>
</comment>
<name>A0ABR1APP3_POLSC</name>
<protein>
    <submittedName>
        <fullName evidence="4">Uncharacterized protein</fullName>
    </submittedName>
</protein>
<evidence type="ECO:0000313" key="5">
    <source>
        <dbReference type="Proteomes" id="UP001359485"/>
    </source>
</evidence>